<protein>
    <submittedName>
        <fullName evidence="2">Uncharacterized protein</fullName>
    </submittedName>
</protein>
<accession>A0A395ILI7</accession>
<evidence type="ECO:0000256" key="1">
    <source>
        <dbReference type="SAM" id="MobiDB-lite"/>
    </source>
</evidence>
<name>A0A395ILI7_9HELO</name>
<dbReference type="Proteomes" id="UP000249056">
    <property type="component" value="Unassembled WGS sequence"/>
</dbReference>
<comment type="caution">
    <text evidence="2">The sequence shown here is derived from an EMBL/GenBank/DDBJ whole genome shotgun (WGS) entry which is preliminary data.</text>
</comment>
<evidence type="ECO:0000313" key="2">
    <source>
        <dbReference type="EMBL" id="RAL61011.1"/>
    </source>
</evidence>
<evidence type="ECO:0000313" key="3">
    <source>
        <dbReference type="Proteomes" id="UP000249056"/>
    </source>
</evidence>
<dbReference type="AlphaFoldDB" id="A0A395ILI7"/>
<feature type="region of interest" description="Disordered" evidence="1">
    <location>
        <begin position="1"/>
        <end position="68"/>
    </location>
</feature>
<gene>
    <name evidence="2" type="ORF">DID88_010107</name>
</gene>
<feature type="compositionally biased region" description="Gly residues" evidence="1">
    <location>
        <begin position="30"/>
        <end position="44"/>
    </location>
</feature>
<keyword evidence="3" id="KW-1185">Reference proteome</keyword>
<sequence length="68" mass="6417">MAVHGTGTKMVTVPNYRGRGGALSRTGAGARSGGARVGAGGRGGGARRGRGSGQKSPSGTKTCGCGVG</sequence>
<proteinExistence type="predicted"/>
<dbReference type="EMBL" id="QKRW01000035">
    <property type="protein sequence ID" value="RAL61011.1"/>
    <property type="molecule type" value="Genomic_DNA"/>
</dbReference>
<organism evidence="2 3">
    <name type="scientific">Monilinia fructigena</name>
    <dbReference type="NCBI Taxonomy" id="38457"/>
    <lineage>
        <taxon>Eukaryota</taxon>
        <taxon>Fungi</taxon>
        <taxon>Dikarya</taxon>
        <taxon>Ascomycota</taxon>
        <taxon>Pezizomycotina</taxon>
        <taxon>Leotiomycetes</taxon>
        <taxon>Helotiales</taxon>
        <taxon>Sclerotiniaceae</taxon>
        <taxon>Monilinia</taxon>
    </lineage>
</organism>
<reference evidence="2 3" key="1">
    <citation type="submission" date="2018-06" db="EMBL/GenBank/DDBJ databases">
        <title>Genome Sequence of the Brown Rot Fungal Pathogen Monilinia fructigena.</title>
        <authorList>
            <person name="Landi L."/>
            <person name="De Miccolis Angelini R.M."/>
            <person name="Pollastro S."/>
            <person name="Abate D."/>
            <person name="Faretra F."/>
            <person name="Romanazzi G."/>
        </authorList>
    </citation>
    <scope>NUCLEOTIDE SEQUENCE [LARGE SCALE GENOMIC DNA]</scope>
    <source>
        <strain evidence="2 3">Mfrg269</strain>
    </source>
</reference>